<sequence>MCNPLVVDPCQLDKTGLLCKCKDKKEDTAKVCPPAAMSPSPDDELFSSQGRTYGFTPVITFDQPLWWKSMKTRKSDTTNELSSIVLKLGGFHLMMSFVGCIGHLMEGSGLKEVLELVYATGAVPHILSGKVISRAVRAHILVSSAIYAHLLEEEQATLTSLD</sequence>
<dbReference type="AlphaFoldDB" id="A0AA88L981"/>
<dbReference type="Proteomes" id="UP001187531">
    <property type="component" value="Unassembled WGS sequence"/>
</dbReference>
<proteinExistence type="predicted"/>
<dbReference type="PANTHER" id="PTHR46704:SF1">
    <property type="entry name" value="TELOMERE LENGTH REGULATION PROTEIN TEL2 HOMOLOG"/>
    <property type="match status" value="1"/>
</dbReference>
<gene>
    <name evidence="1" type="ORF">QYM36_006318</name>
</gene>
<dbReference type="EMBL" id="JAVRJZ010000010">
    <property type="protein sequence ID" value="KAK2717494.1"/>
    <property type="molecule type" value="Genomic_DNA"/>
</dbReference>
<comment type="caution">
    <text evidence="1">The sequence shown here is derived from an EMBL/GenBank/DDBJ whole genome shotgun (WGS) entry which is preliminary data.</text>
</comment>
<evidence type="ECO:0000313" key="1">
    <source>
        <dbReference type="EMBL" id="KAK2717494.1"/>
    </source>
</evidence>
<keyword evidence="2" id="KW-1185">Reference proteome</keyword>
<protein>
    <submittedName>
        <fullName evidence="1">Uncharacterized protein</fullName>
    </submittedName>
</protein>
<evidence type="ECO:0000313" key="2">
    <source>
        <dbReference type="Proteomes" id="UP001187531"/>
    </source>
</evidence>
<reference evidence="1" key="1">
    <citation type="submission" date="2023-07" db="EMBL/GenBank/DDBJ databases">
        <title>Chromosome-level genome assembly of Artemia franciscana.</title>
        <authorList>
            <person name="Jo E."/>
        </authorList>
    </citation>
    <scope>NUCLEOTIDE SEQUENCE</scope>
    <source>
        <tissue evidence="1">Whole body</tissue>
    </source>
</reference>
<dbReference type="PANTHER" id="PTHR46704">
    <property type="entry name" value="CXC DOMAIN-CONTAINING PROTEIN-RELATED"/>
    <property type="match status" value="1"/>
</dbReference>
<organism evidence="1 2">
    <name type="scientific">Artemia franciscana</name>
    <name type="common">Brine shrimp</name>
    <name type="synonym">Artemia sanfranciscana</name>
    <dbReference type="NCBI Taxonomy" id="6661"/>
    <lineage>
        <taxon>Eukaryota</taxon>
        <taxon>Metazoa</taxon>
        <taxon>Ecdysozoa</taxon>
        <taxon>Arthropoda</taxon>
        <taxon>Crustacea</taxon>
        <taxon>Branchiopoda</taxon>
        <taxon>Anostraca</taxon>
        <taxon>Artemiidae</taxon>
        <taxon>Artemia</taxon>
    </lineage>
</organism>
<feature type="non-terminal residue" evidence="1">
    <location>
        <position position="1"/>
    </location>
</feature>
<name>A0AA88L981_ARTSF</name>
<accession>A0AA88L981</accession>